<keyword evidence="2" id="KW-1185">Reference proteome</keyword>
<organism evidence="2 3">
    <name type="scientific">Cucurbita moschata</name>
    <name type="common">Winter crookneck squash</name>
    <name type="synonym">Cucurbita pepo var. moschata</name>
    <dbReference type="NCBI Taxonomy" id="3662"/>
    <lineage>
        <taxon>Eukaryota</taxon>
        <taxon>Viridiplantae</taxon>
        <taxon>Streptophyta</taxon>
        <taxon>Embryophyta</taxon>
        <taxon>Tracheophyta</taxon>
        <taxon>Spermatophyta</taxon>
        <taxon>Magnoliopsida</taxon>
        <taxon>eudicotyledons</taxon>
        <taxon>Gunneridae</taxon>
        <taxon>Pentapetalae</taxon>
        <taxon>rosids</taxon>
        <taxon>fabids</taxon>
        <taxon>Cucurbitales</taxon>
        <taxon>Cucurbitaceae</taxon>
        <taxon>Cucurbiteae</taxon>
        <taxon>Cucurbita</taxon>
    </lineage>
</organism>
<evidence type="ECO:0000313" key="3">
    <source>
        <dbReference type="RefSeq" id="XP_022954551.1"/>
    </source>
</evidence>
<dbReference type="RefSeq" id="XP_022954551.1">
    <property type="nucleotide sequence ID" value="XM_023098783.1"/>
</dbReference>
<name>A0A6J1GR77_CUCMO</name>
<keyword evidence="1" id="KW-0175">Coiled coil</keyword>
<evidence type="ECO:0000313" key="2">
    <source>
        <dbReference type="Proteomes" id="UP000504609"/>
    </source>
</evidence>
<evidence type="ECO:0000256" key="1">
    <source>
        <dbReference type="SAM" id="Coils"/>
    </source>
</evidence>
<accession>A0A6J1GR77</accession>
<sequence>MESLDVTRVRALSFSELANALTSPRQNHVDQNFVGVSTNVRLLLKLIHEYKDASVKGNNGSRDQRISEMMLIIDDVKTQIQKSQFLGKKRAAELRRCNTDLRRNVPRDKRSNEPVMDEKERLRRELNASMAARKSLESICSSIGKEKEIIAKELARTVQQLNGMEEHLNDLKAQNEMLMCKVQACVAEHRVKKNNVPDAQANMEALQKRNKVLTEQLLKSLDAYRSLKRKIKEYQEKRSGENARMEEMGLRVRVGLDRIHSFKEMFTQSDDKKQIDIEHEISALEHMFKCFDLEISKHVKMKKYPIECKHERINADKSPVPA</sequence>
<reference evidence="3" key="1">
    <citation type="submission" date="2025-08" db="UniProtKB">
        <authorList>
            <consortium name="RefSeq"/>
        </authorList>
    </citation>
    <scope>IDENTIFICATION</scope>
    <source>
        <tissue evidence="3">Young leaves</tissue>
    </source>
</reference>
<protein>
    <submittedName>
        <fullName evidence="3">Uncharacterized protein LOC111456791</fullName>
    </submittedName>
</protein>
<dbReference type="PANTHER" id="PTHR38378">
    <property type="entry name" value="MYOSIN HEAVY CHAIN-LIKE PROTEIN"/>
    <property type="match status" value="1"/>
</dbReference>
<dbReference type="Proteomes" id="UP000504609">
    <property type="component" value="Unplaced"/>
</dbReference>
<gene>
    <name evidence="3" type="primary">LOC111456791</name>
</gene>
<dbReference type="GeneID" id="111456791"/>
<dbReference type="AlphaFoldDB" id="A0A6J1GR77"/>
<feature type="coiled-coil region" evidence="1">
    <location>
        <begin position="119"/>
        <end position="244"/>
    </location>
</feature>
<dbReference type="PANTHER" id="PTHR38378:SF3">
    <property type="entry name" value="MYOSIN HEAVY CHAIN-LIKE PROTEIN"/>
    <property type="match status" value="1"/>
</dbReference>
<proteinExistence type="predicted"/>
<dbReference type="KEGG" id="cmos:111456791"/>